<reference evidence="1 2" key="1">
    <citation type="submission" date="2015-09" db="EMBL/GenBank/DDBJ databases">
        <authorList>
            <consortium name="Pathogen Informatics"/>
        </authorList>
    </citation>
    <scope>NUCLEOTIDE SEQUENCE [LARGE SCALE GENOMIC DNA]</scope>
    <source>
        <strain evidence="1 2">2789STDY5834842</strain>
    </source>
</reference>
<name>A0A174N417_PHOVU</name>
<dbReference type="Proteomes" id="UP000095333">
    <property type="component" value="Unassembled WGS sequence"/>
</dbReference>
<dbReference type="EMBL" id="CYZI01000050">
    <property type="protein sequence ID" value="CUP41637.1"/>
    <property type="molecule type" value="Genomic_DNA"/>
</dbReference>
<dbReference type="AlphaFoldDB" id="A0A174N417"/>
<accession>A0A174N417</accession>
<sequence length="58" mass="6609">MKLTFVLQALRMGFLPRSNSAKLVPGMGGKDVDSVIGISRYLIKYQQVIKSGRNYFEW</sequence>
<proteinExistence type="predicted"/>
<organism evidence="1 2">
    <name type="scientific">Phocaeicola vulgatus</name>
    <name type="common">Bacteroides vulgatus</name>
    <dbReference type="NCBI Taxonomy" id="821"/>
    <lineage>
        <taxon>Bacteria</taxon>
        <taxon>Pseudomonadati</taxon>
        <taxon>Bacteroidota</taxon>
        <taxon>Bacteroidia</taxon>
        <taxon>Bacteroidales</taxon>
        <taxon>Bacteroidaceae</taxon>
        <taxon>Phocaeicola</taxon>
    </lineage>
</organism>
<evidence type="ECO:0000313" key="1">
    <source>
        <dbReference type="EMBL" id="CUP41637.1"/>
    </source>
</evidence>
<protein>
    <submittedName>
        <fullName evidence="1">Uncharacterized protein</fullName>
    </submittedName>
</protein>
<dbReference type="RefSeq" id="WP_165863252.1">
    <property type="nucleotide sequence ID" value="NZ_CYZI01000050.1"/>
</dbReference>
<gene>
    <name evidence="1" type="ORF">ERS852457_04061</name>
</gene>
<evidence type="ECO:0000313" key="2">
    <source>
        <dbReference type="Proteomes" id="UP000095333"/>
    </source>
</evidence>